<evidence type="ECO:0000313" key="3">
    <source>
        <dbReference type="Proteomes" id="UP000322139"/>
    </source>
</evidence>
<reference evidence="2 3" key="1">
    <citation type="submission" date="2019-08" db="EMBL/GenBank/DDBJ databases">
        <title>Bacillus genomes from the desert of Cuatro Cienegas, Coahuila.</title>
        <authorList>
            <person name="Olmedo-Alvarez G."/>
        </authorList>
    </citation>
    <scope>NUCLEOTIDE SEQUENCE [LARGE SCALE GENOMIC DNA]</scope>
    <source>
        <strain evidence="2 3">CH446_14T</strain>
    </source>
</reference>
<protein>
    <submittedName>
        <fullName evidence="2">Uncharacterized protein</fullName>
    </submittedName>
</protein>
<feature type="compositionally biased region" description="Polar residues" evidence="1">
    <location>
        <begin position="1"/>
        <end position="22"/>
    </location>
</feature>
<dbReference type="EMBL" id="VTER01000007">
    <property type="protein sequence ID" value="TYS46941.1"/>
    <property type="molecule type" value="Genomic_DNA"/>
</dbReference>
<accession>A0A5D4R9M8</accession>
<dbReference type="AlphaFoldDB" id="A0A5D4R9M8"/>
<name>A0A5D4R9M8_9BACI</name>
<gene>
    <name evidence="2" type="ORF">FZD51_15885</name>
</gene>
<sequence>MIAVEGTQTPAGNSGNAETPQRASVRRLSVVTRKAKCLERKSTAPLKHKPQKTKPPQIQRGLLHN</sequence>
<evidence type="ECO:0000313" key="2">
    <source>
        <dbReference type="EMBL" id="TYS46941.1"/>
    </source>
</evidence>
<proteinExistence type="predicted"/>
<evidence type="ECO:0000256" key="1">
    <source>
        <dbReference type="SAM" id="MobiDB-lite"/>
    </source>
</evidence>
<comment type="caution">
    <text evidence="2">The sequence shown here is derived from an EMBL/GenBank/DDBJ whole genome shotgun (WGS) entry which is preliminary data.</text>
</comment>
<dbReference type="Proteomes" id="UP000322139">
    <property type="component" value="Unassembled WGS sequence"/>
</dbReference>
<feature type="region of interest" description="Disordered" evidence="1">
    <location>
        <begin position="1"/>
        <end position="65"/>
    </location>
</feature>
<organism evidence="2 3">
    <name type="scientific">Bacillus infantis</name>
    <dbReference type="NCBI Taxonomy" id="324767"/>
    <lineage>
        <taxon>Bacteria</taxon>
        <taxon>Bacillati</taxon>
        <taxon>Bacillota</taxon>
        <taxon>Bacilli</taxon>
        <taxon>Bacillales</taxon>
        <taxon>Bacillaceae</taxon>
        <taxon>Bacillus</taxon>
    </lineage>
</organism>